<dbReference type="EMBL" id="JANPWB010000004">
    <property type="protein sequence ID" value="KAJ1191568.1"/>
    <property type="molecule type" value="Genomic_DNA"/>
</dbReference>
<accession>A0AAV7UR94</accession>
<reference evidence="2" key="1">
    <citation type="journal article" date="2022" name="bioRxiv">
        <title>Sequencing and chromosome-scale assembly of the giantPleurodeles waltlgenome.</title>
        <authorList>
            <person name="Brown T."/>
            <person name="Elewa A."/>
            <person name="Iarovenko S."/>
            <person name="Subramanian E."/>
            <person name="Araus A.J."/>
            <person name="Petzold A."/>
            <person name="Susuki M."/>
            <person name="Suzuki K.-i.T."/>
            <person name="Hayashi T."/>
            <person name="Toyoda A."/>
            <person name="Oliveira C."/>
            <person name="Osipova E."/>
            <person name="Leigh N.D."/>
            <person name="Simon A."/>
            <person name="Yun M.H."/>
        </authorList>
    </citation>
    <scope>NUCLEOTIDE SEQUENCE</scope>
    <source>
        <strain evidence="2">20211129_DDA</strain>
        <tissue evidence="2">Liver</tissue>
    </source>
</reference>
<protein>
    <submittedName>
        <fullName evidence="2">Uncharacterized protein</fullName>
    </submittedName>
</protein>
<dbReference type="Proteomes" id="UP001066276">
    <property type="component" value="Chromosome 2_2"/>
</dbReference>
<feature type="compositionally biased region" description="Polar residues" evidence="1">
    <location>
        <begin position="16"/>
        <end position="25"/>
    </location>
</feature>
<sequence>MSFYPIIGKPRVRRTTWGTGNNSPPGSLYDFQVKGGEQENAGGSEESGGGETRRAKGGKKRPNTGEEPEVEAEMSHVRKARVSGGVERTQREQQNPHPATFQEERGCTR</sequence>
<organism evidence="2 3">
    <name type="scientific">Pleurodeles waltl</name>
    <name type="common">Iberian ribbed newt</name>
    <dbReference type="NCBI Taxonomy" id="8319"/>
    <lineage>
        <taxon>Eukaryota</taxon>
        <taxon>Metazoa</taxon>
        <taxon>Chordata</taxon>
        <taxon>Craniata</taxon>
        <taxon>Vertebrata</taxon>
        <taxon>Euteleostomi</taxon>
        <taxon>Amphibia</taxon>
        <taxon>Batrachia</taxon>
        <taxon>Caudata</taxon>
        <taxon>Salamandroidea</taxon>
        <taxon>Salamandridae</taxon>
        <taxon>Pleurodelinae</taxon>
        <taxon>Pleurodeles</taxon>
    </lineage>
</organism>
<dbReference type="AlphaFoldDB" id="A0AAV7UR94"/>
<keyword evidence="3" id="KW-1185">Reference proteome</keyword>
<proteinExistence type="predicted"/>
<comment type="caution">
    <text evidence="2">The sequence shown here is derived from an EMBL/GenBank/DDBJ whole genome shotgun (WGS) entry which is preliminary data.</text>
</comment>
<evidence type="ECO:0000313" key="3">
    <source>
        <dbReference type="Proteomes" id="UP001066276"/>
    </source>
</evidence>
<name>A0AAV7UR94_PLEWA</name>
<evidence type="ECO:0000313" key="2">
    <source>
        <dbReference type="EMBL" id="KAJ1191568.1"/>
    </source>
</evidence>
<evidence type="ECO:0000256" key="1">
    <source>
        <dbReference type="SAM" id="MobiDB-lite"/>
    </source>
</evidence>
<gene>
    <name evidence="2" type="ORF">NDU88_000884</name>
</gene>
<feature type="region of interest" description="Disordered" evidence="1">
    <location>
        <begin position="1"/>
        <end position="109"/>
    </location>
</feature>